<reference evidence="7 8" key="1">
    <citation type="submission" date="2023-04" db="EMBL/GenBank/DDBJ databases">
        <title>Marinobulbifer ophiurae gen. nov., sp. Nov., isolate from tissue of brittle star Ophioplocus japonicus.</title>
        <authorList>
            <person name="Kawano K."/>
            <person name="Sawayama S."/>
            <person name="Nakagawa S."/>
        </authorList>
    </citation>
    <scope>NUCLEOTIDE SEQUENCE [LARGE SCALE GENOMIC DNA]</scope>
    <source>
        <strain evidence="7 8">NKW57</strain>
    </source>
</reference>
<dbReference type="Gene3D" id="3.10.20.70">
    <property type="entry name" value="Glutamine synthetase, N-terminal domain"/>
    <property type="match status" value="1"/>
</dbReference>
<dbReference type="PROSITE" id="PS00181">
    <property type="entry name" value="GLNA_ATP"/>
    <property type="match status" value="1"/>
</dbReference>
<evidence type="ECO:0000313" key="8">
    <source>
        <dbReference type="Proteomes" id="UP001224392"/>
    </source>
</evidence>
<dbReference type="PANTHER" id="PTHR43785">
    <property type="entry name" value="GAMMA-GLUTAMYLPUTRESCINE SYNTHETASE"/>
    <property type="match status" value="1"/>
</dbReference>
<accession>A0ABQ6M2D1</accession>
<dbReference type="EMBL" id="BSYJ01000006">
    <property type="protein sequence ID" value="GMG88444.1"/>
    <property type="molecule type" value="Genomic_DNA"/>
</dbReference>
<dbReference type="PROSITE" id="PS51987">
    <property type="entry name" value="GS_CATALYTIC"/>
    <property type="match status" value="1"/>
</dbReference>
<dbReference type="Proteomes" id="UP001224392">
    <property type="component" value="Unassembled WGS sequence"/>
</dbReference>
<evidence type="ECO:0000256" key="1">
    <source>
        <dbReference type="ARBA" id="ARBA00001946"/>
    </source>
</evidence>
<name>A0ABQ6M2D1_9GAMM</name>
<evidence type="ECO:0000259" key="6">
    <source>
        <dbReference type="PROSITE" id="PS51987"/>
    </source>
</evidence>
<dbReference type="Pfam" id="PF00120">
    <property type="entry name" value="Gln-synt_C"/>
    <property type="match status" value="1"/>
</dbReference>
<dbReference type="InterPro" id="IPR008146">
    <property type="entry name" value="Gln_synth_cat_dom"/>
</dbReference>
<evidence type="ECO:0000256" key="5">
    <source>
        <dbReference type="RuleBase" id="RU000384"/>
    </source>
</evidence>
<dbReference type="PANTHER" id="PTHR43785:SF12">
    <property type="entry name" value="TYPE-1 GLUTAMINE SYNTHETASE 2"/>
    <property type="match status" value="1"/>
</dbReference>
<dbReference type="SMART" id="SM01230">
    <property type="entry name" value="Gln-synt_C"/>
    <property type="match status" value="1"/>
</dbReference>
<keyword evidence="8" id="KW-1185">Reference proteome</keyword>
<evidence type="ECO:0000313" key="7">
    <source>
        <dbReference type="EMBL" id="GMG88444.1"/>
    </source>
</evidence>
<sequence length="463" mass="51452">MSQKSVKPLSCPEEIARQSLQFLDENPDLVWVEAFVFDLNGVPRGKLVPVESARKLFSAGLQLPRSALSLDIWGRDVEDSPLVFASGDSDGVCLPVSPLTHAPWHDEPTAQVQLQMVEPDGSPFFGDPRGLLESVCARFKKLGMTPVAATELEFYLLQDESDDNGYPIPVAQSETGIVPATDVYDLSAVNEQREFFDDVRRACEMQEIPADTILKECAPGQYEINLNHTDNLVEIADKTLLFKRILKGVARSHNMRVSTMAKPFGDLAGSGMHVHLSLVDESGKNLFDNGTVEGSDLLRHAVAGMMATANDSMAIFAPHSNSYRRFQESSHAPLGIAWGYDNRTTALRIPASPPAARRFEHRISGSDANPYLVLAAILAGVLHGIENKLLPPEPVKGDAYQVESEMLVNTWSGANRRFEQSDVWHKYFPEKFTSLYQLLKAQEFREISMRITDVEYQSYLNRV</sequence>
<evidence type="ECO:0000256" key="4">
    <source>
        <dbReference type="PROSITE-ProRule" id="PRU01331"/>
    </source>
</evidence>
<dbReference type="InterPro" id="IPR027303">
    <property type="entry name" value="Gln_synth_gly_rich_site"/>
</dbReference>
<dbReference type="InterPro" id="IPR036651">
    <property type="entry name" value="Gln_synt_N_sf"/>
</dbReference>
<dbReference type="RefSeq" id="WP_285765055.1">
    <property type="nucleotide sequence ID" value="NZ_BSYJ01000006.1"/>
</dbReference>
<dbReference type="SUPFAM" id="SSF54368">
    <property type="entry name" value="Glutamine synthetase, N-terminal domain"/>
    <property type="match status" value="1"/>
</dbReference>
<comment type="caution">
    <text evidence="7">The sequence shown here is derived from an EMBL/GenBank/DDBJ whole genome shotgun (WGS) entry which is preliminary data.</text>
</comment>
<feature type="domain" description="GS catalytic" evidence="6">
    <location>
        <begin position="128"/>
        <end position="463"/>
    </location>
</feature>
<dbReference type="Gene3D" id="3.30.590.10">
    <property type="entry name" value="Glutamine synthetase/guanido kinase, catalytic domain"/>
    <property type="match status" value="1"/>
</dbReference>
<keyword evidence="3" id="KW-0460">Magnesium</keyword>
<organism evidence="7 8">
    <name type="scientific">Biformimicrobium ophioploci</name>
    <dbReference type="NCBI Taxonomy" id="3036711"/>
    <lineage>
        <taxon>Bacteria</taxon>
        <taxon>Pseudomonadati</taxon>
        <taxon>Pseudomonadota</taxon>
        <taxon>Gammaproteobacteria</taxon>
        <taxon>Cellvibrionales</taxon>
        <taxon>Microbulbiferaceae</taxon>
        <taxon>Biformimicrobium</taxon>
    </lineage>
</organism>
<comment type="similarity">
    <text evidence="4 5">Belongs to the glutamine synthetase family.</text>
</comment>
<dbReference type="InterPro" id="IPR014746">
    <property type="entry name" value="Gln_synth/guanido_kin_cat_dom"/>
</dbReference>
<protein>
    <submittedName>
        <fullName evidence="7">Glutamine synthetase family protein</fullName>
    </submittedName>
</protein>
<dbReference type="SUPFAM" id="SSF55931">
    <property type="entry name" value="Glutamine synthetase/guanido kinase"/>
    <property type="match status" value="1"/>
</dbReference>
<evidence type="ECO:0000256" key="2">
    <source>
        <dbReference type="ARBA" id="ARBA00022598"/>
    </source>
</evidence>
<evidence type="ECO:0000256" key="3">
    <source>
        <dbReference type="ARBA" id="ARBA00022842"/>
    </source>
</evidence>
<comment type="cofactor">
    <cofactor evidence="1">
        <name>Mg(2+)</name>
        <dbReference type="ChEBI" id="CHEBI:18420"/>
    </cofactor>
</comment>
<keyword evidence="2" id="KW-0436">Ligase</keyword>
<gene>
    <name evidence="7" type="ORF">MNKW57_27650</name>
</gene>
<proteinExistence type="inferred from homology"/>